<dbReference type="Proteomes" id="UP000183868">
    <property type="component" value="Chromosome"/>
</dbReference>
<keyword evidence="4" id="KW-1185">Reference proteome</keyword>
<sequence length="593" mass="70732" precursor="true">MKKIMAYGLLFFWIVAAQAQFSSNEVLEKQFENSALYFQRFYLNTFGLTNFTRVAPGFFDDPFLRASLNPVTGALDSLKKMEFYFDYRSERKNNVPDRLIRPTPIYVYGDYIAIYPPDPRWYRVTRSEPEPVLSAGFRARLAPAWQLTLAYQLIYKEEPFYRQPVYLYQPNPYYDGFNQRIFPEQMDVPITRLNRQGDQALTRAHLFAAYLSYRLSRSIAVGIGADFAAHRRNADYLALKRNDYENYYFSQYINKRDMDYRHADFFAGMSWQINERWRVGWQAGLLDGGVKQKEFLDDTLQSKDQYGSYDYRQLEKTRLQHDGQRYYATLSIQFTPNKWNKVFGFFNFASLNNDIATFAEIRTHRQSDYYSENGLEYYLMNGISTLTDSRNGRGDLSERLFESMITVMLNQNATTRMHLGLYFSYLKGKKSVQEPVLYEAYSHRVEEGERPITGYYSYESTYHTREDKTLYWTYDYTRQTIQMPIYWWHRMHKNLAIFLIINKIWTAWETSEKTDAYYRERYDLHDGEENVRKDFIERTQIQPGRHFTEDTADMALGFEAPLVKNTTVRYLINPDFVEDMTITQWWLSITMRF</sequence>
<name>H1XQZ2_CALAY</name>
<protein>
    <recommendedName>
        <fullName evidence="6">Capsule assembly protein Wzi</fullName>
    </recommendedName>
</protein>
<keyword evidence="1" id="KW-0732">Signal</keyword>
<evidence type="ECO:0000256" key="1">
    <source>
        <dbReference type="SAM" id="SignalP"/>
    </source>
</evidence>
<dbReference type="AlphaFoldDB" id="H1XQZ2"/>
<feature type="chain" id="PRO_5010834585" description="Capsule assembly protein Wzi" evidence="1">
    <location>
        <begin position="20"/>
        <end position="593"/>
    </location>
</feature>
<evidence type="ECO:0000313" key="5">
    <source>
        <dbReference type="Proteomes" id="UP000183868"/>
    </source>
</evidence>
<reference evidence="2 5" key="2">
    <citation type="submission" date="2016-11" db="EMBL/GenBank/DDBJ databases">
        <title>Genomic analysis of Caldithrix abyssi and proposal of a novel bacterial phylum Caldithrichaeota.</title>
        <authorList>
            <person name="Kublanov I."/>
            <person name="Sigalova O."/>
            <person name="Gavrilov S."/>
            <person name="Lebedinsky A."/>
            <person name="Ivanova N."/>
            <person name="Daum C."/>
            <person name="Reddy T."/>
            <person name="Klenk H.P."/>
            <person name="Goker M."/>
            <person name="Reva O."/>
            <person name="Miroshnichenko M."/>
            <person name="Kyprides N."/>
            <person name="Woyke T."/>
            <person name="Gelfand M."/>
        </authorList>
    </citation>
    <scope>NUCLEOTIDE SEQUENCE [LARGE SCALE GENOMIC DNA]</scope>
    <source>
        <strain evidence="2 5">LF13</strain>
    </source>
</reference>
<dbReference type="EMBL" id="CM001402">
    <property type="protein sequence ID" value="EHO40086.1"/>
    <property type="molecule type" value="Genomic_DNA"/>
</dbReference>
<reference evidence="3 4" key="1">
    <citation type="submission" date="2011-09" db="EMBL/GenBank/DDBJ databases">
        <title>The permanent draft genome of Caldithrix abyssi DSM 13497.</title>
        <authorList>
            <consortium name="US DOE Joint Genome Institute (JGI-PGF)"/>
            <person name="Lucas S."/>
            <person name="Han J."/>
            <person name="Lapidus A."/>
            <person name="Bruce D."/>
            <person name="Goodwin L."/>
            <person name="Pitluck S."/>
            <person name="Peters L."/>
            <person name="Kyrpides N."/>
            <person name="Mavromatis K."/>
            <person name="Ivanova N."/>
            <person name="Mikhailova N."/>
            <person name="Chertkov O."/>
            <person name="Detter J.C."/>
            <person name="Tapia R."/>
            <person name="Han C."/>
            <person name="Land M."/>
            <person name="Hauser L."/>
            <person name="Markowitz V."/>
            <person name="Cheng J.-F."/>
            <person name="Hugenholtz P."/>
            <person name="Woyke T."/>
            <person name="Wu D."/>
            <person name="Spring S."/>
            <person name="Brambilla E."/>
            <person name="Klenk H.-P."/>
            <person name="Eisen J.A."/>
        </authorList>
    </citation>
    <scope>NUCLEOTIDE SEQUENCE [LARGE SCALE GENOMIC DNA]</scope>
    <source>
        <strain evidence="3 4">DSM 13497</strain>
    </source>
</reference>
<dbReference type="KEGG" id="caby:Cabys_3254"/>
<evidence type="ECO:0000313" key="4">
    <source>
        <dbReference type="Proteomes" id="UP000004671"/>
    </source>
</evidence>
<dbReference type="HOGENOM" id="CLU_459826_0_0_0"/>
<dbReference type="PaxDb" id="880073-Calab_0441"/>
<dbReference type="RefSeq" id="WP_006927006.1">
    <property type="nucleotide sequence ID" value="NZ_CM001402.1"/>
</dbReference>
<feature type="signal peptide" evidence="1">
    <location>
        <begin position="1"/>
        <end position="19"/>
    </location>
</feature>
<gene>
    <name evidence="2" type="ORF">Cabys_3254</name>
    <name evidence="3" type="ORF">Calab_0441</name>
</gene>
<dbReference type="InParanoid" id="H1XQZ2"/>
<dbReference type="EMBL" id="CP018099">
    <property type="protein sequence ID" value="APF20002.1"/>
    <property type="molecule type" value="Genomic_DNA"/>
</dbReference>
<dbReference type="STRING" id="880073.Cabys_3254"/>
<organism evidence="3 4">
    <name type="scientific">Caldithrix abyssi DSM 13497</name>
    <dbReference type="NCBI Taxonomy" id="880073"/>
    <lineage>
        <taxon>Bacteria</taxon>
        <taxon>Pseudomonadati</taxon>
        <taxon>Calditrichota</taxon>
        <taxon>Calditrichia</taxon>
        <taxon>Calditrichales</taxon>
        <taxon>Calditrichaceae</taxon>
        <taxon>Caldithrix</taxon>
    </lineage>
</organism>
<evidence type="ECO:0000313" key="2">
    <source>
        <dbReference type="EMBL" id="APF20002.1"/>
    </source>
</evidence>
<evidence type="ECO:0000313" key="3">
    <source>
        <dbReference type="EMBL" id="EHO40086.1"/>
    </source>
</evidence>
<dbReference type="Proteomes" id="UP000004671">
    <property type="component" value="Chromosome"/>
</dbReference>
<proteinExistence type="predicted"/>
<accession>H1XQZ2</accession>
<evidence type="ECO:0008006" key="6">
    <source>
        <dbReference type="Google" id="ProtNLM"/>
    </source>
</evidence>